<evidence type="ECO:0000313" key="11">
    <source>
        <dbReference type="EMBL" id="MFC3883104.1"/>
    </source>
</evidence>
<comment type="pathway">
    <text evidence="1 9">Porphyrin-containing compound metabolism; protoporphyrin-IX biosynthesis; coproporphyrinogen-III from 5-aminolevulinate: step 3/4.</text>
</comment>
<dbReference type="SUPFAM" id="SSF69618">
    <property type="entry name" value="HemD-like"/>
    <property type="match status" value="1"/>
</dbReference>
<keyword evidence="12" id="KW-1185">Reference proteome</keyword>
<dbReference type="InterPro" id="IPR036108">
    <property type="entry name" value="4pyrrol_syn_uPrphyn_synt_sf"/>
</dbReference>
<evidence type="ECO:0000259" key="10">
    <source>
        <dbReference type="Pfam" id="PF02602"/>
    </source>
</evidence>
<evidence type="ECO:0000256" key="4">
    <source>
        <dbReference type="ARBA" id="ARBA00023239"/>
    </source>
</evidence>
<evidence type="ECO:0000256" key="8">
    <source>
        <dbReference type="ARBA" id="ARBA00048617"/>
    </source>
</evidence>
<dbReference type="Proteomes" id="UP001595752">
    <property type="component" value="Unassembled WGS sequence"/>
</dbReference>
<keyword evidence="5 9" id="KW-0627">Porphyrin biosynthesis</keyword>
<evidence type="ECO:0000256" key="3">
    <source>
        <dbReference type="ARBA" id="ARBA00013109"/>
    </source>
</evidence>
<dbReference type="Gene3D" id="3.40.50.10090">
    <property type="match status" value="2"/>
</dbReference>
<evidence type="ECO:0000256" key="1">
    <source>
        <dbReference type="ARBA" id="ARBA00004772"/>
    </source>
</evidence>
<name>A0ABV8B0M0_9BACI</name>
<dbReference type="Pfam" id="PF02602">
    <property type="entry name" value="HEM4"/>
    <property type="match status" value="1"/>
</dbReference>
<comment type="similarity">
    <text evidence="2 9">Belongs to the uroporphyrinogen-III synthase family.</text>
</comment>
<sequence length="269" mass="30325">MSGNAPLFLKKILVTRGSRQASTFSKLIKEEGGIPVEMPLLSFQLIDNEDSMKVLKELHTFQWLILTSQNGVSFLMELLQKYHINEKILNKLKIAVVGRKTELELKKHGLKAAVVPEQYVAENLLESLLPCLHQGERILIVRGNLARTVIKEGLEEHGYEVGELIVYETVPNDSVKQQLRELLTAGNLDAITFTSSSTVSFFVEMVSDLPWLSLIKGCPIVCIGPITAETAESFGITEYLIPQQYTISGMIEVLNHHFWFKQESKEEKQ</sequence>
<dbReference type="RefSeq" id="WP_377913610.1">
    <property type="nucleotide sequence ID" value="NZ_JBHRZT010000020.1"/>
</dbReference>
<dbReference type="EMBL" id="JBHRZT010000020">
    <property type="protein sequence ID" value="MFC3883104.1"/>
    <property type="molecule type" value="Genomic_DNA"/>
</dbReference>
<comment type="catalytic activity">
    <reaction evidence="8 9">
        <text>hydroxymethylbilane = uroporphyrinogen III + H2O</text>
        <dbReference type="Rhea" id="RHEA:18965"/>
        <dbReference type="ChEBI" id="CHEBI:15377"/>
        <dbReference type="ChEBI" id="CHEBI:57308"/>
        <dbReference type="ChEBI" id="CHEBI:57845"/>
        <dbReference type="EC" id="4.2.1.75"/>
    </reaction>
</comment>
<proteinExistence type="inferred from homology"/>
<protein>
    <recommendedName>
        <fullName evidence="7 9">Uroporphyrinogen-III synthase</fullName>
        <ecNumber evidence="3 9">4.2.1.75</ecNumber>
    </recommendedName>
</protein>
<dbReference type="PANTHER" id="PTHR38042:SF1">
    <property type="entry name" value="UROPORPHYRINOGEN-III SYNTHASE, CHLOROPLASTIC"/>
    <property type="match status" value="1"/>
</dbReference>
<dbReference type="PANTHER" id="PTHR38042">
    <property type="entry name" value="UROPORPHYRINOGEN-III SYNTHASE, CHLOROPLASTIC"/>
    <property type="match status" value="1"/>
</dbReference>
<dbReference type="GO" id="GO:0004852">
    <property type="term" value="F:uroporphyrinogen-III synthase activity"/>
    <property type="evidence" value="ECO:0007669"/>
    <property type="project" value="UniProtKB-EC"/>
</dbReference>
<comment type="caution">
    <text evidence="11">The sequence shown here is derived from an EMBL/GenBank/DDBJ whole genome shotgun (WGS) entry which is preliminary data.</text>
</comment>
<evidence type="ECO:0000313" key="12">
    <source>
        <dbReference type="Proteomes" id="UP001595752"/>
    </source>
</evidence>
<comment type="function">
    <text evidence="6 9">Catalyzes cyclization of the linear tetrapyrrole, hydroxymethylbilane, to the macrocyclic uroporphyrinogen III.</text>
</comment>
<evidence type="ECO:0000256" key="7">
    <source>
        <dbReference type="ARBA" id="ARBA00040167"/>
    </source>
</evidence>
<reference evidence="12" key="1">
    <citation type="journal article" date="2019" name="Int. J. Syst. Evol. Microbiol.">
        <title>The Global Catalogue of Microorganisms (GCM) 10K type strain sequencing project: providing services to taxonomists for standard genome sequencing and annotation.</title>
        <authorList>
            <consortium name="The Broad Institute Genomics Platform"/>
            <consortium name="The Broad Institute Genome Sequencing Center for Infectious Disease"/>
            <person name="Wu L."/>
            <person name="Ma J."/>
        </authorList>
    </citation>
    <scope>NUCLEOTIDE SEQUENCE [LARGE SCALE GENOMIC DNA]</scope>
    <source>
        <strain evidence="12">CCUG 61889</strain>
    </source>
</reference>
<evidence type="ECO:0000256" key="5">
    <source>
        <dbReference type="ARBA" id="ARBA00023244"/>
    </source>
</evidence>
<evidence type="ECO:0000256" key="6">
    <source>
        <dbReference type="ARBA" id="ARBA00037589"/>
    </source>
</evidence>
<dbReference type="InterPro" id="IPR039793">
    <property type="entry name" value="UROS/Hem4"/>
</dbReference>
<organism evidence="11 12">
    <name type="scientific">Bacillus songklensis</name>
    <dbReference type="NCBI Taxonomy" id="1069116"/>
    <lineage>
        <taxon>Bacteria</taxon>
        <taxon>Bacillati</taxon>
        <taxon>Bacillota</taxon>
        <taxon>Bacilli</taxon>
        <taxon>Bacillales</taxon>
        <taxon>Bacillaceae</taxon>
        <taxon>Bacillus</taxon>
    </lineage>
</organism>
<dbReference type="CDD" id="cd06578">
    <property type="entry name" value="HemD"/>
    <property type="match status" value="1"/>
</dbReference>
<dbReference type="EC" id="4.2.1.75" evidence="3 9"/>
<feature type="domain" description="Tetrapyrrole biosynthesis uroporphyrinogen III synthase" evidence="10">
    <location>
        <begin position="23"/>
        <end position="252"/>
    </location>
</feature>
<evidence type="ECO:0000256" key="9">
    <source>
        <dbReference type="RuleBase" id="RU366031"/>
    </source>
</evidence>
<evidence type="ECO:0000256" key="2">
    <source>
        <dbReference type="ARBA" id="ARBA00008133"/>
    </source>
</evidence>
<dbReference type="InterPro" id="IPR003754">
    <property type="entry name" value="4pyrrol_synth_uPrphyn_synth"/>
</dbReference>
<accession>A0ABV8B0M0</accession>
<gene>
    <name evidence="11" type="ORF">ACFOU2_06085</name>
</gene>
<keyword evidence="4 9" id="KW-0456">Lyase</keyword>